<name>A4JVA2_BURVG</name>
<dbReference type="HOGENOM" id="CLU_1233143_0_0_4"/>
<dbReference type="AlphaFoldDB" id="A4JVA2"/>
<gene>
    <name evidence="1" type="ordered locus">Bcep1808_7328</name>
</gene>
<reference evidence="1 2" key="1">
    <citation type="submission" date="2007-03" db="EMBL/GenBank/DDBJ databases">
        <title>Complete sequence of plasmid pBVIE03 of Burkholderia vietnamiensis G4.</title>
        <authorList>
            <consortium name="US DOE Joint Genome Institute"/>
            <person name="Copeland A."/>
            <person name="Lucas S."/>
            <person name="Lapidus A."/>
            <person name="Barry K."/>
            <person name="Detter J.C."/>
            <person name="Glavina del Rio T."/>
            <person name="Hammon N."/>
            <person name="Israni S."/>
            <person name="Dalin E."/>
            <person name="Tice H."/>
            <person name="Pitluck S."/>
            <person name="Chain P."/>
            <person name="Malfatti S."/>
            <person name="Shin M."/>
            <person name="Vergez L."/>
            <person name="Schmutz J."/>
            <person name="Larimer F."/>
            <person name="Land M."/>
            <person name="Hauser L."/>
            <person name="Kyrpides N."/>
            <person name="Tiedje J."/>
            <person name="Richardson P."/>
        </authorList>
    </citation>
    <scope>NUCLEOTIDE SEQUENCE [LARGE SCALE GENOMIC DNA]</scope>
    <source>
        <strain evidence="2">G4 / LMG 22486</strain>
        <plasmid evidence="1 2">pBVIE03</plasmid>
    </source>
</reference>
<dbReference type="EMBL" id="CP000619">
    <property type="protein sequence ID" value="ABO60205.1"/>
    <property type="molecule type" value="Genomic_DNA"/>
</dbReference>
<proteinExistence type="predicted"/>
<geneLocation type="plasmid" evidence="1 2">
    <name>pBVIE03</name>
</geneLocation>
<keyword evidence="1" id="KW-0614">Plasmid</keyword>
<accession>A4JVA2</accession>
<evidence type="ECO:0000313" key="2">
    <source>
        <dbReference type="Proteomes" id="UP000002287"/>
    </source>
</evidence>
<sequence>MGAGAALATGIAVMAQQSSTDANTSSTNCAVSAAAQSALSNRITMIGMTQPDPAKYFTVGGVSSCIGALSNIDLSKLIPDPMGILTSLAQQALQMGVNAACTAARNSLSDLIGKYNYAAGILNNGSGMITGYLDQQIGKSVGVALTTYGTSYSAPPGTPTTIDPLSGVTAALNNSVGSTASQFTSTAQSTAQAAASAVTAPVTSAANSALSAPSSLGSKIFGGN</sequence>
<evidence type="ECO:0000313" key="1">
    <source>
        <dbReference type="EMBL" id="ABO60205.1"/>
    </source>
</evidence>
<dbReference type="KEGG" id="bvi:Bcep1808_7328"/>
<dbReference type="Proteomes" id="UP000002287">
    <property type="component" value="Plasmid pBVIE03"/>
</dbReference>
<protein>
    <submittedName>
        <fullName evidence="1">Uncharacterized protein</fullName>
    </submittedName>
</protein>
<organism evidence="1 2">
    <name type="scientific">Burkholderia vietnamiensis (strain G4 / LMG 22486)</name>
    <name type="common">Burkholderia cepacia (strain R1808)</name>
    <dbReference type="NCBI Taxonomy" id="269482"/>
    <lineage>
        <taxon>Bacteria</taxon>
        <taxon>Pseudomonadati</taxon>
        <taxon>Pseudomonadota</taxon>
        <taxon>Betaproteobacteria</taxon>
        <taxon>Burkholderiales</taxon>
        <taxon>Burkholderiaceae</taxon>
        <taxon>Burkholderia</taxon>
        <taxon>Burkholderia cepacia complex</taxon>
    </lineage>
</organism>